<evidence type="ECO:0000313" key="3">
    <source>
        <dbReference type="Proteomes" id="UP000260025"/>
    </source>
</evidence>
<dbReference type="EMBL" id="QVEV01000026">
    <property type="protein sequence ID" value="RGC13921.1"/>
    <property type="molecule type" value="Genomic_DNA"/>
</dbReference>
<dbReference type="InterPro" id="IPR012902">
    <property type="entry name" value="N_methyl_site"/>
</dbReference>
<comment type="caution">
    <text evidence="2">The sequence shown here is derived from an EMBL/GenBank/DDBJ whole genome shotgun (WGS) entry which is preliminary data.</text>
</comment>
<dbReference type="InterPro" id="IPR045584">
    <property type="entry name" value="Pilin-like"/>
</dbReference>
<reference evidence="2 3" key="1">
    <citation type="submission" date="2018-08" db="EMBL/GenBank/DDBJ databases">
        <title>A genome reference for cultivated species of the human gut microbiota.</title>
        <authorList>
            <person name="Zou Y."/>
            <person name="Xue W."/>
            <person name="Luo G."/>
        </authorList>
    </citation>
    <scope>NUCLEOTIDE SEQUENCE [LARGE SCALE GENOMIC DNA]</scope>
    <source>
        <strain evidence="2 3">OF01-2LB</strain>
    </source>
</reference>
<protein>
    <submittedName>
        <fullName evidence="2">Prepilin-type N-terminal cleavage/methylation domain-containing protein</fullName>
    </submittedName>
</protein>
<keyword evidence="1" id="KW-1133">Transmembrane helix</keyword>
<organism evidence="2 3">
    <name type="scientific">Clostridium innocuum</name>
    <dbReference type="NCBI Taxonomy" id="1522"/>
    <lineage>
        <taxon>Bacteria</taxon>
        <taxon>Bacillati</taxon>
        <taxon>Bacillota</taxon>
        <taxon>Clostridia</taxon>
        <taxon>Eubacteriales</taxon>
        <taxon>Clostridiaceae</taxon>
        <taxon>Clostridium</taxon>
    </lineage>
</organism>
<keyword evidence="1" id="KW-0472">Membrane</keyword>
<dbReference type="NCBIfam" id="TIGR02532">
    <property type="entry name" value="IV_pilin_GFxxxE"/>
    <property type="match status" value="1"/>
</dbReference>
<proteinExistence type="predicted"/>
<sequence length="490" mass="55360">MAVEMEMVRLHKKGFTLIEIIVTLLIASIVMLVAGTMIFNSLNFFQRTATSDADKQVLDDISEVIKDELMFATEVKLAVDADRPQGDGWDCLYEKDGYLMKNGKLLYEKNFYNGNTLQWVIKPYKNDSRMDSRLTLQAQGEEVYRTSITLELINLKAALAKDHELTSFDTEDSIDMSVQGETGYKVYYRRGSLNISESYEQTGTVEDELMCFLLSEDQQLEDYAFQSGKLYFRGEYAFVDDPAGPSGKQWYRKTTTAKSGGSPKTTSGWKCLTVNWDSMSAYEVGDVVKSTYGYFRCKKSVRGGSESGEPGKYYASGDALNYKDNWETDPIPMNELNTSKSENFCVIDTSGMDYTVGGEMLRCPNTEKQWQASEIFPGDYVRYPKNGTVSYVWVGGYSLSISQQNTWTAPGTYGWKKINEAYDENSVYFTDDIVLYNGKYHQCLHDNTAHITPNHAMNNGSWTIGYTTVDDLLAATNNYPQCRIYGGDSD</sequence>
<accession>A0A3E2VSY6</accession>
<dbReference type="SUPFAM" id="SSF54523">
    <property type="entry name" value="Pili subunits"/>
    <property type="match status" value="1"/>
</dbReference>
<evidence type="ECO:0000313" key="2">
    <source>
        <dbReference type="EMBL" id="RGC13921.1"/>
    </source>
</evidence>
<name>A0A3E2VSY6_CLOIN</name>
<dbReference type="Pfam" id="PF07963">
    <property type="entry name" value="N_methyl"/>
    <property type="match status" value="1"/>
</dbReference>
<evidence type="ECO:0000256" key="1">
    <source>
        <dbReference type="SAM" id="Phobius"/>
    </source>
</evidence>
<feature type="transmembrane region" description="Helical" evidence="1">
    <location>
        <begin position="15"/>
        <end position="39"/>
    </location>
</feature>
<gene>
    <name evidence="2" type="ORF">DXA38_15625</name>
</gene>
<dbReference type="Proteomes" id="UP000260025">
    <property type="component" value="Unassembled WGS sequence"/>
</dbReference>
<dbReference type="PROSITE" id="PS00409">
    <property type="entry name" value="PROKAR_NTER_METHYL"/>
    <property type="match status" value="1"/>
</dbReference>
<dbReference type="AlphaFoldDB" id="A0A3E2VSY6"/>
<keyword evidence="1" id="KW-0812">Transmembrane</keyword>
<dbReference type="RefSeq" id="WP_117443978.1">
    <property type="nucleotide sequence ID" value="NZ_JAJFEN010000006.1"/>
</dbReference>